<evidence type="ECO:0000313" key="3">
    <source>
        <dbReference type="Proteomes" id="UP000599383"/>
    </source>
</evidence>
<dbReference type="RefSeq" id="WP_171231871.1">
    <property type="nucleotide sequence ID" value="NZ_WVQY01000002.1"/>
</dbReference>
<dbReference type="Proteomes" id="UP000599383">
    <property type="component" value="Unassembled WGS sequence"/>
</dbReference>
<sequence length="73" mass="8229">MTIADAQLSENTFLCGSCLTLADIQLGHILDRYYDIDISRASLPSLRRYYEGLTGRAAYQTHVMIDYDAPRAN</sequence>
<dbReference type="Gene3D" id="1.20.1050.10">
    <property type="match status" value="1"/>
</dbReference>
<feature type="domain" description="Glutathione S-transferase C-terminal" evidence="1">
    <location>
        <begin position="4"/>
        <end position="55"/>
    </location>
</feature>
<gene>
    <name evidence="2" type="ORF">GS617_07420</name>
</gene>
<dbReference type="InterPro" id="IPR004046">
    <property type="entry name" value="GST_C"/>
</dbReference>
<dbReference type="SUPFAM" id="SSF47616">
    <property type="entry name" value="GST C-terminal domain-like"/>
    <property type="match status" value="1"/>
</dbReference>
<keyword evidence="3" id="KW-1185">Reference proteome</keyword>
<dbReference type="EMBL" id="WVQY01000002">
    <property type="protein sequence ID" value="NOD30092.1"/>
    <property type="molecule type" value="Genomic_DNA"/>
</dbReference>
<comment type="caution">
    <text evidence="2">The sequence shown here is derived from an EMBL/GenBank/DDBJ whole genome shotgun (WGS) entry which is preliminary data.</text>
</comment>
<dbReference type="InterPro" id="IPR036282">
    <property type="entry name" value="Glutathione-S-Trfase_C_sf"/>
</dbReference>
<organism evidence="2 3">
    <name type="scientific">Ruegeria atlantica</name>
    <dbReference type="NCBI Taxonomy" id="81569"/>
    <lineage>
        <taxon>Bacteria</taxon>
        <taxon>Pseudomonadati</taxon>
        <taxon>Pseudomonadota</taxon>
        <taxon>Alphaproteobacteria</taxon>
        <taxon>Rhodobacterales</taxon>
        <taxon>Roseobacteraceae</taxon>
        <taxon>Ruegeria</taxon>
    </lineage>
</organism>
<name>A0ABX1WA20_9RHOB</name>
<accession>A0ABX1WA20</accession>
<proteinExistence type="predicted"/>
<evidence type="ECO:0000259" key="1">
    <source>
        <dbReference type="Pfam" id="PF00043"/>
    </source>
</evidence>
<evidence type="ECO:0000313" key="2">
    <source>
        <dbReference type="EMBL" id="NOD30092.1"/>
    </source>
</evidence>
<dbReference type="Pfam" id="PF00043">
    <property type="entry name" value="GST_C"/>
    <property type="match status" value="1"/>
</dbReference>
<protein>
    <recommendedName>
        <fullName evidence="1">Glutathione S-transferase C-terminal domain-containing protein</fullName>
    </recommendedName>
</protein>
<reference evidence="2 3" key="1">
    <citation type="submission" date="2019-12" db="EMBL/GenBank/DDBJ databases">
        <title>Ruegeria JWLKs population differentiation of coral mucus and skeleton niches.</title>
        <authorList>
            <person name="Luo D."/>
        </authorList>
    </citation>
    <scope>NUCLEOTIDE SEQUENCE [LARGE SCALE GENOMIC DNA]</scope>
    <source>
        <strain evidence="2 3">HKCCD6238</strain>
    </source>
</reference>